<reference evidence="10" key="1">
    <citation type="submission" date="2014-07" db="EMBL/GenBank/DDBJ databases">
        <authorList>
            <person name="Monot Marc"/>
        </authorList>
    </citation>
    <scope>NUCLEOTIDE SEQUENCE</scope>
    <source>
        <strain evidence="10">7032989</strain>
    </source>
</reference>
<dbReference type="PANTHER" id="PTHR30002:SF4">
    <property type="entry name" value="EPOXYQUEUOSINE REDUCTASE"/>
    <property type="match status" value="1"/>
</dbReference>
<sequence length="326" mass="38166">MLKRLKKLNKFKKSIRLKRNNFMDNKELKAFCNLIGLNCVGVAGVDKYDNLEKILKDRQQKGYLTGMEEPIIENRINPRHIMKDANSIIVCAFPYHINRQEKNKNSNLSKYCHGKDYHIVVKDFLQQICDYISKTVTDFKYKLFADNGPLVDRYLAYLSGIGYFGINNNIITDEYGSYVFIGYIVNNYKFEEDKPLEKSCFKCGKCVKYCPGNAILGNYDMNPKKCLSYITQKKGDLSEKEKVVLKNGKKVFGCDICQEVCPHNVEIPTTHILEFKENIIDYLDYDEIQNISNKEFKRRYGDRAFSWRGRNIIKRNMKIILDKYDD</sequence>
<evidence type="ECO:0000256" key="5">
    <source>
        <dbReference type="ARBA" id="ARBA00022785"/>
    </source>
</evidence>
<dbReference type="PROSITE" id="PS00198">
    <property type="entry name" value="4FE4S_FER_1"/>
    <property type="match status" value="1"/>
</dbReference>
<keyword evidence="2" id="KW-0963">Cytoplasm</keyword>
<dbReference type="GO" id="GO:0046872">
    <property type="term" value="F:metal ion binding"/>
    <property type="evidence" value="ECO:0007669"/>
    <property type="project" value="UniProtKB-KW"/>
</dbReference>
<evidence type="ECO:0000256" key="2">
    <source>
        <dbReference type="ARBA" id="ARBA00022490"/>
    </source>
</evidence>
<keyword evidence="1" id="KW-0004">4Fe-4S</keyword>
<dbReference type="Gene3D" id="3.30.70.20">
    <property type="match status" value="1"/>
</dbReference>
<gene>
    <name evidence="10" type="ORF">BN1095_770001</name>
</gene>
<dbReference type="GO" id="GO:0051539">
    <property type="term" value="F:4 iron, 4 sulfur cluster binding"/>
    <property type="evidence" value="ECO:0007669"/>
    <property type="project" value="UniProtKB-KW"/>
</dbReference>
<organism evidence="10">
    <name type="scientific">Clostridioides difficile</name>
    <name type="common">Peptoclostridium difficile</name>
    <dbReference type="NCBI Taxonomy" id="1496"/>
    <lineage>
        <taxon>Bacteria</taxon>
        <taxon>Bacillati</taxon>
        <taxon>Bacillota</taxon>
        <taxon>Clostridia</taxon>
        <taxon>Peptostreptococcales</taxon>
        <taxon>Peptostreptococcaceae</taxon>
        <taxon>Clostridioides</taxon>
    </lineage>
</organism>
<dbReference type="InterPro" id="IPR017896">
    <property type="entry name" value="4Fe4S_Fe-S-bd"/>
</dbReference>
<evidence type="ECO:0000256" key="1">
    <source>
        <dbReference type="ARBA" id="ARBA00022485"/>
    </source>
</evidence>
<evidence type="ECO:0000256" key="8">
    <source>
        <dbReference type="ARBA" id="ARBA00023014"/>
    </source>
</evidence>
<evidence type="ECO:0000256" key="4">
    <source>
        <dbReference type="ARBA" id="ARBA00022723"/>
    </source>
</evidence>
<dbReference type="GO" id="GO:0052693">
    <property type="term" value="F:epoxyqueuosine reductase activity"/>
    <property type="evidence" value="ECO:0007669"/>
    <property type="project" value="TreeGrafter"/>
</dbReference>
<dbReference type="SUPFAM" id="SSF54862">
    <property type="entry name" value="4Fe-4S ferredoxins"/>
    <property type="match status" value="1"/>
</dbReference>
<keyword evidence="8" id="KW-0411">Iron-sulfur</keyword>
<dbReference type="InterPro" id="IPR004453">
    <property type="entry name" value="QueG"/>
</dbReference>
<evidence type="ECO:0000313" key="10">
    <source>
        <dbReference type="EMBL" id="CDT78113.1"/>
    </source>
</evidence>
<dbReference type="EMBL" id="LK933482">
    <property type="protein sequence ID" value="CDT78113.1"/>
    <property type="molecule type" value="Genomic_DNA"/>
</dbReference>
<name>A0A069B215_CLODI</name>
<dbReference type="InterPro" id="IPR017900">
    <property type="entry name" value="4Fe4S_Fe_S_CS"/>
</dbReference>
<keyword evidence="7" id="KW-0408">Iron</keyword>
<dbReference type="Pfam" id="PF08331">
    <property type="entry name" value="QueG_DUF1730"/>
    <property type="match status" value="1"/>
</dbReference>
<evidence type="ECO:0000256" key="6">
    <source>
        <dbReference type="ARBA" id="ARBA00023002"/>
    </source>
</evidence>
<evidence type="ECO:0000256" key="7">
    <source>
        <dbReference type="ARBA" id="ARBA00023004"/>
    </source>
</evidence>
<keyword evidence="5" id="KW-0671">Queuosine biosynthesis</keyword>
<dbReference type="PANTHER" id="PTHR30002">
    <property type="entry name" value="EPOXYQUEUOSINE REDUCTASE"/>
    <property type="match status" value="1"/>
</dbReference>
<dbReference type="PROSITE" id="PS51379">
    <property type="entry name" value="4FE4S_FER_2"/>
    <property type="match status" value="1"/>
</dbReference>
<keyword evidence="3" id="KW-0819">tRNA processing</keyword>
<dbReference type="InterPro" id="IPR013542">
    <property type="entry name" value="QueG_DUF1730"/>
</dbReference>
<dbReference type="AlphaFoldDB" id="A0A069B215"/>
<dbReference type="NCBIfam" id="TIGR00276">
    <property type="entry name" value="tRNA epoxyqueuosine(34) reductase QueG"/>
    <property type="match status" value="1"/>
</dbReference>
<accession>A0A069B215</accession>
<evidence type="ECO:0000259" key="9">
    <source>
        <dbReference type="PROSITE" id="PS51379"/>
    </source>
</evidence>
<dbReference type="GO" id="GO:0008616">
    <property type="term" value="P:tRNA queuosine(34) biosynthetic process"/>
    <property type="evidence" value="ECO:0007669"/>
    <property type="project" value="UniProtKB-KW"/>
</dbReference>
<keyword evidence="4" id="KW-0479">Metal-binding</keyword>
<evidence type="ECO:0000256" key="3">
    <source>
        <dbReference type="ARBA" id="ARBA00022694"/>
    </source>
</evidence>
<protein>
    <submittedName>
        <fullName evidence="10">Putative iron-sulfur cluster-binding protein</fullName>
    </submittedName>
</protein>
<dbReference type="Pfam" id="PF13484">
    <property type="entry name" value="Fer4_16"/>
    <property type="match status" value="1"/>
</dbReference>
<feature type="domain" description="4Fe-4S ferredoxin-type" evidence="9">
    <location>
        <begin position="188"/>
        <end position="220"/>
    </location>
</feature>
<keyword evidence="6" id="KW-0560">Oxidoreductase</keyword>
<proteinExistence type="predicted"/>